<proteinExistence type="predicted"/>
<dbReference type="SUPFAM" id="SSF46689">
    <property type="entry name" value="Homeodomain-like"/>
    <property type="match status" value="1"/>
</dbReference>
<evidence type="ECO:0000256" key="3">
    <source>
        <dbReference type="ARBA" id="ARBA00023163"/>
    </source>
</evidence>
<dbReference type="InterPro" id="IPR009057">
    <property type="entry name" value="Homeodomain-like_sf"/>
</dbReference>
<dbReference type="SMART" id="SM00342">
    <property type="entry name" value="HTH_ARAC"/>
    <property type="match status" value="1"/>
</dbReference>
<keyword evidence="6" id="KW-1185">Reference proteome</keyword>
<evidence type="ECO:0000313" key="5">
    <source>
        <dbReference type="EMBL" id="PWL38754.1"/>
    </source>
</evidence>
<organism evidence="5 6">
    <name type="scientific">Flagellimonas aquimarina</name>
    <dbReference type="NCBI Taxonomy" id="2201895"/>
    <lineage>
        <taxon>Bacteria</taxon>
        <taxon>Pseudomonadati</taxon>
        <taxon>Bacteroidota</taxon>
        <taxon>Flavobacteriia</taxon>
        <taxon>Flavobacteriales</taxon>
        <taxon>Flavobacteriaceae</taxon>
        <taxon>Flagellimonas</taxon>
    </lineage>
</organism>
<protein>
    <recommendedName>
        <fullName evidence="4">HTH araC/xylS-type domain-containing protein</fullName>
    </recommendedName>
</protein>
<comment type="caution">
    <text evidence="5">The sequence shown here is derived from an EMBL/GenBank/DDBJ whole genome shotgun (WGS) entry which is preliminary data.</text>
</comment>
<dbReference type="InterPro" id="IPR054015">
    <property type="entry name" value="ExsA-like_N"/>
</dbReference>
<dbReference type="Pfam" id="PF22200">
    <property type="entry name" value="ExsA_N"/>
    <property type="match status" value="1"/>
</dbReference>
<evidence type="ECO:0000313" key="6">
    <source>
        <dbReference type="Proteomes" id="UP000245762"/>
    </source>
</evidence>
<name>A0A316KY50_9FLAO</name>
<dbReference type="PROSITE" id="PS01124">
    <property type="entry name" value="HTH_ARAC_FAMILY_2"/>
    <property type="match status" value="1"/>
</dbReference>
<evidence type="ECO:0000256" key="1">
    <source>
        <dbReference type="ARBA" id="ARBA00023015"/>
    </source>
</evidence>
<dbReference type="InterPro" id="IPR018060">
    <property type="entry name" value="HTH_AraC"/>
</dbReference>
<keyword evidence="1" id="KW-0805">Transcription regulation</keyword>
<dbReference type="PANTHER" id="PTHR43280">
    <property type="entry name" value="ARAC-FAMILY TRANSCRIPTIONAL REGULATOR"/>
    <property type="match status" value="1"/>
</dbReference>
<dbReference type="SUPFAM" id="SSF51182">
    <property type="entry name" value="RmlC-like cupins"/>
    <property type="match status" value="1"/>
</dbReference>
<accession>A0A316KY50</accession>
<evidence type="ECO:0000259" key="4">
    <source>
        <dbReference type="PROSITE" id="PS01124"/>
    </source>
</evidence>
<dbReference type="RefSeq" id="WP_109662935.1">
    <property type="nucleotide sequence ID" value="NZ_QGEG01000002.1"/>
</dbReference>
<evidence type="ECO:0000256" key="2">
    <source>
        <dbReference type="ARBA" id="ARBA00023125"/>
    </source>
</evidence>
<dbReference type="EMBL" id="QGEG01000002">
    <property type="protein sequence ID" value="PWL38754.1"/>
    <property type="molecule type" value="Genomic_DNA"/>
</dbReference>
<dbReference type="InterPro" id="IPR011051">
    <property type="entry name" value="RmlC_Cupin_sf"/>
</dbReference>
<dbReference type="PANTHER" id="PTHR43280:SF2">
    <property type="entry name" value="HTH-TYPE TRANSCRIPTIONAL REGULATOR EXSA"/>
    <property type="match status" value="1"/>
</dbReference>
<dbReference type="Gene3D" id="1.10.10.60">
    <property type="entry name" value="Homeodomain-like"/>
    <property type="match status" value="2"/>
</dbReference>
<sequence>MEIIDFYKFVEGNPLFRQMSVDDVLFTAYDCPLEGSPVDYSTEKNYFCYVFVGGGRWKTPTEEYTLKAGDAAFLKKGVHRVFKILNGDFCALLVFMPDEFISSVLKNETDLNIDEVLEEQTDSVIPLELNESLLYYFNSLMSYFSQSSPPSKSLLKVKFKELIVNIATSGNNPLATRCFKEIAAPGMMKSLKLVMEENFIFNLKLKDFAKLSNRSLASFNRDFVKTYETTPGKWLKRKRLNYAKYLLETTDLNINEITVESGFENTSHFIRIFKEHFNSAPLTFKKQQLIK</sequence>
<feature type="domain" description="HTH araC/xylS-type" evidence="4">
    <location>
        <begin position="189"/>
        <end position="287"/>
    </location>
</feature>
<dbReference type="GO" id="GO:0043565">
    <property type="term" value="F:sequence-specific DNA binding"/>
    <property type="evidence" value="ECO:0007669"/>
    <property type="project" value="InterPro"/>
</dbReference>
<dbReference type="AlphaFoldDB" id="A0A316KY50"/>
<dbReference type="Pfam" id="PF12833">
    <property type="entry name" value="HTH_18"/>
    <property type="match status" value="1"/>
</dbReference>
<dbReference type="OrthoDB" id="4480133at2"/>
<keyword evidence="3" id="KW-0804">Transcription</keyword>
<reference evidence="5 6" key="1">
    <citation type="submission" date="2018-05" db="EMBL/GenBank/DDBJ databases">
        <title>Complete genome sequence of Flagellimonas aquimarina ECD12 isolated from seaweed Ecklonia cava.</title>
        <authorList>
            <person name="Choi S."/>
            <person name="Seong C."/>
        </authorList>
    </citation>
    <scope>NUCLEOTIDE SEQUENCE [LARGE SCALE GENOMIC DNA]</scope>
    <source>
        <strain evidence="5 6">ECD12</strain>
    </source>
</reference>
<dbReference type="GO" id="GO:0003700">
    <property type="term" value="F:DNA-binding transcription factor activity"/>
    <property type="evidence" value="ECO:0007669"/>
    <property type="project" value="InterPro"/>
</dbReference>
<keyword evidence="2" id="KW-0238">DNA-binding</keyword>
<gene>
    <name evidence="5" type="ORF">DKG77_10940</name>
</gene>
<dbReference type="PROSITE" id="PS00041">
    <property type="entry name" value="HTH_ARAC_FAMILY_1"/>
    <property type="match status" value="1"/>
</dbReference>
<dbReference type="InterPro" id="IPR018062">
    <property type="entry name" value="HTH_AraC-typ_CS"/>
</dbReference>
<dbReference type="Proteomes" id="UP000245762">
    <property type="component" value="Unassembled WGS sequence"/>
</dbReference>